<dbReference type="Proteomes" id="UP000322822">
    <property type="component" value="Chromosome 2"/>
</dbReference>
<evidence type="ECO:0000313" key="1">
    <source>
        <dbReference type="EMBL" id="QET06576.1"/>
    </source>
</evidence>
<dbReference type="InterPro" id="IPR021556">
    <property type="entry name" value="DUF2950"/>
</dbReference>
<dbReference type="EMBL" id="CP044067">
    <property type="protein sequence ID" value="QET06576.1"/>
    <property type="molecule type" value="Genomic_DNA"/>
</dbReference>
<name>A0A5P2HEW9_9BURK</name>
<organism evidence="1 2">
    <name type="scientific">Cupriavidus pauculus</name>
    <dbReference type="NCBI Taxonomy" id="82633"/>
    <lineage>
        <taxon>Bacteria</taxon>
        <taxon>Pseudomonadati</taxon>
        <taxon>Pseudomonadota</taxon>
        <taxon>Betaproteobacteria</taxon>
        <taxon>Burkholderiales</taxon>
        <taxon>Burkholderiaceae</taxon>
        <taxon>Cupriavidus</taxon>
    </lineage>
</organism>
<protein>
    <submittedName>
        <fullName evidence="1">DUF2950 domain-containing protein</fullName>
    </submittedName>
</protein>
<dbReference type="RefSeq" id="WP_150377291.1">
    <property type="nucleotide sequence ID" value="NZ_CP044067.1"/>
</dbReference>
<reference evidence="1 2" key="1">
    <citation type="submission" date="2019-09" db="EMBL/GenBank/DDBJ databases">
        <title>FDA dAtabase for Regulatory Grade micrObial Sequences (FDA-ARGOS): Supporting development and validation of Infectious Disease Dx tests.</title>
        <authorList>
            <person name="Sciortino C."/>
            <person name="Tallon L."/>
            <person name="Sadzewicz L."/>
            <person name="Vavikolanu K."/>
            <person name="Mehta A."/>
            <person name="Aluvathingal J."/>
            <person name="Nadendla S."/>
            <person name="Nandy P."/>
            <person name="Geyer C."/>
            <person name="Yan Y."/>
            <person name="Sichtig H."/>
        </authorList>
    </citation>
    <scope>NUCLEOTIDE SEQUENCE [LARGE SCALE GENOMIC DNA]</scope>
    <source>
        <strain evidence="1 2">FDAARGOS_664</strain>
    </source>
</reference>
<sequence>MLCMAVSPAHAQRNFDTPESAMTAFGDAIATSDDSAVQSLLGPISRDVIPPLGADLRYRFLAAWNQAHGIVRDNTGRARISVGNDGWTLPIPLVQSHGKWHFDTRAGLEEMRLRRIGRNELNTIQTMLAIGDAQREYADANHGTNGMSVYARKLVSSPGKMDGLYWPTRPGEAESPLGPAFIDAVTQNKGNDGYHGYRYKLLTSQGSAAPGGAYTYLVNGQLFGGFAVLAWPARYGETGIKSFMISHAGTVYERDLGPETAARAAAIDSFDPDSRWSEVSAQASAPRP</sequence>
<dbReference type="OrthoDB" id="108782at2"/>
<proteinExistence type="predicted"/>
<dbReference type="Pfam" id="PF11453">
    <property type="entry name" value="DUF2950"/>
    <property type="match status" value="1"/>
</dbReference>
<accession>A0A5P2HEW9</accession>
<evidence type="ECO:0000313" key="2">
    <source>
        <dbReference type="Proteomes" id="UP000322822"/>
    </source>
</evidence>
<dbReference type="AlphaFoldDB" id="A0A5P2HEW9"/>
<gene>
    <name evidence="1" type="ORF">FOB72_20285</name>
</gene>